<name>A0A1H3VEH8_SELRU</name>
<dbReference type="RefSeq" id="WP_074670067.1">
    <property type="nucleotide sequence ID" value="NZ_FNQG01000002.1"/>
</dbReference>
<evidence type="ECO:0000313" key="1">
    <source>
        <dbReference type="EMBL" id="SDZ72588.1"/>
    </source>
</evidence>
<proteinExistence type="predicted"/>
<dbReference type="OrthoDB" id="1677693at2"/>
<gene>
    <name evidence="1" type="ORF">SAMN05660648_00021</name>
</gene>
<dbReference type="Proteomes" id="UP000183469">
    <property type="component" value="Unassembled WGS sequence"/>
</dbReference>
<reference evidence="1 2" key="1">
    <citation type="submission" date="2016-10" db="EMBL/GenBank/DDBJ databases">
        <authorList>
            <person name="de Groot N.N."/>
        </authorList>
    </citation>
    <scope>NUCLEOTIDE SEQUENCE [LARGE SCALE GENOMIC DNA]</scope>
    <source>
        <strain evidence="1 2">DSM 2872</strain>
    </source>
</reference>
<accession>A0A1H3VEH8</accession>
<dbReference type="EMBL" id="FNQG01000002">
    <property type="protein sequence ID" value="SDZ72588.1"/>
    <property type="molecule type" value="Genomic_DNA"/>
</dbReference>
<dbReference type="AlphaFoldDB" id="A0A1H3VEH8"/>
<evidence type="ECO:0000313" key="2">
    <source>
        <dbReference type="Proteomes" id="UP000183469"/>
    </source>
</evidence>
<sequence length="151" mass="17889">MELDKAMTDFLQQQGIFYKMFDVIRLVEQDGHYICKYLSDGSCTVTHENCYSFWGRDHRCSNCVSRQAYNENRQHVKFEYAHGKYYFVIARPVMLGNARYVLECVMDVTEQFTQYNPGEDNFVMNLIHELERVSSRDPFTGLYNKNTFLIT</sequence>
<protein>
    <submittedName>
        <fullName evidence="1">Uncharacterized protein</fullName>
    </submittedName>
</protein>
<organism evidence="1 2">
    <name type="scientific">Selenomonas ruminantium</name>
    <dbReference type="NCBI Taxonomy" id="971"/>
    <lineage>
        <taxon>Bacteria</taxon>
        <taxon>Bacillati</taxon>
        <taxon>Bacillota</taxon>
        <taxon>Negativicutes</taxon>
        <taxon>Selenomonadales</taxon>
        <taxon>Selenomonadaceae</taxon>
        <taxon>Selenomonas</taxon>
    </lineage>
</organism>